<dbReference type="Gene3D" id="2.70.70.10">
    <property type="entry name" value="Glucose Permease (Domain IIA)"/>
    <property type="match status" value="1"/>
</dbReference>
<proteinExistence type="predicted"/>
<dbReference type="Pfam" id="PF01551">
    <property type="entry name" value="Peptidase_M23"/>
    <property type="match status" value="1"/>
</dbReference>
<keyword evidence="8" id="KW-1185">Reference proteome</keyword>
<accession>A0A1H3S9J4</accession>
<dbReference type="InterPro" id="IPR050570">
    <property type="entry name" value="Cell_wall_metabolism_enzyme"/>
</dbReference>
<feature type="signal peptide" evidence="4">
    <location>
        <begin position="1"/>
        <end position="30"/>
    </location>
</feature>
<reference evidence="8" key="1">
    <citation type="submission" date="2016-10" db="EMBL/GenBank/DDBJ databases">
        <authorList>
            <person name="Varghese N."/>
            <person name="Submissions S."/>
        </authorList>
    </citation>
    <scope>NUCLEOTIDE SEQUENCE [LARGE SCALE GENOMIC DNA]</scope>
    <source>
        <strain evidence="8">SP</strain>
    </source>
</reference>
<dbReference type="AlphaFoldDB" id="A0A1H3S9J4"/>
<dbReference type="CDD" id="cd12797">
    <property type="entry name" value="M23_peptidase"/>
    <property type="match status" value="1"/>
</dbReference>
<dbReference type="InterPro" id="IPR011055">
    <property type="entry name" value="Dup_hybrid_motif"/>
</dbReference>
<dbReference type="InterPro" id="IPR057309">
    <property type="entry name" value="PcsB_CC"/>
</dbReference>
<dbReference type="STRING" id="1503961.SAMN05421736_11071"/>
<evidence type="ECO:0000256" key="2">
    <source>
        <dbReference type="SAM" id="Coils"/>
    </source>
</evidence>
<dbReference type="Proteomes" id="UP000198935">
    <property type="component" value="Unassembled WGS sequence"/>
</dbReference>
<dbReference type="Gene3D" id="6.10.250.3150">
    <property type="match status" value="1"/>
</dbReference>
<evidence type="ECO:0000256" key="3">
    <source>
        <dbReference type="SAM" id="MobiDB-lite"/>
    </source>
</evidence>
<dbReference type="InterPro" id="IPR016047">
    <property type="entry name" value="M23ase_b-sheet_dom"/>
</dbReference>
<dbReference type="EMBL" id="FNPI01000010">
    <property type="protein sequence ID" value="SDZ34235.1"/>
    <property type="molecule type" value="Genomic_DNA"/>
</dbReference>
<feature type="region of interest" description="Disordered" evidence="3">
    <location>
        <begin position="275"/>
        <end position="325"/>
    </location>
</feature>
<keyword evidence="1 4" id="KW-0732">Signal</keyword>
<feature type="coiled-coil region" evidence="2">
    <location>
        <begin position="33"/>
        <end position="123"/>
    </location>
</feature>
<sequence>MYRRPLLASLAFILATATLLGATSISFVEANTGEELKDEIDSLKKQQDKLDEESKNTEDELKKVEEEIDKVVSEVRKLDQEMYETNEKINDKQEEIDTTTDRIEELRENIVELEDRIAQRDELLKERARSMYKTGGVINYLEVVLGAQNFGDLVERVTALNTIAQQDRNILEQHIADKNALEAAKLELEEELAKLEQQMSELEELYAEFEKKREQQDELMGQLEEQQVSLEDFMLSIEEEQELLKAQEKAAEAELQRWEEEQKRLEEERKKAEEERKRQEEEEAKKNQQQVSRSNSGSSSSSSSSSSTSSGSASAPSDTGGVFMRPASGAITSGYGMRWGRMHNGIDIGAGGRTNVPIVAADSGTVISAGWMNGYGNTILISHVVNGQSVTTLYGHLNEMHVSAGQQVSRGQQIGIMGNTGNVVPSPTPSNPNAGTHLHFEVHPGGWGSGNAVDPMKYMN</sequence>
<evidence type="ECO:0000313" key="7">
    <source>
        <dbReference type="EMBL" id="SDZ34235.1"/>
    </source>
</evidence>
<feature type="compositionally biased region" description="Basic and acidic residues" evidence="3">
    <location>
        <begin position="275"/>
        <end position="286"/>
    </location>
</feature>
<evidence type="ECO:0000256" key="4">
    <source>
        <dbReference type="SAM" id="SignalP"/>
    </source>
</evidence>
<feature type="chain" id="PRO_5011759587" evidence="4">
    <location>
        <begin position="31"/>
        <end position="460"/>
    </location>
</feature>
<name>A0A1H3S9J4_9BACI</name>
<gene>
    <name evidence="7" type="ORF">SAMN05421736_11071</name>
</gene>
<feature type="compositionally biased region" description="Low complexity" evidence="3">
    <location>
        <begin position="287"/>
        <end position="317"/>
    </location>
</feature>
<evidence type="ECO:0000259" key="5">
    <source>
        <dbReference type="Pfam" id="PF01551"/>
    </source>
</evidence>
<feature type="domain" description="Peptidoglycan hydrolase PcsB coiled-coil" evidence="6">
    <location>
        <begin position="110"/>
        <end position="183"/>
    </location>
</feature>
<dbReference type="PANTHER" id="PTHR21666">
    <property type="entry name" value="PEPTIDASE-RELATED"/>
    <property type="match status" value="1"/>
</dbReference>
<feature type="domain" description="M23ase beta-sheet core" evidence="5">
    <location>
        <begin position="341"/>
        <end position="455"/>
    </location>
</feature>
<keyword evidence="2" id="KW-0175">Coiled coil</keyword>
<dbReference type="Pfam" id="PF24568">
    <property type="entry name" value="CC_PcsB"/>
    <property type="match status" value="1"/>
</dbReference>
<keyword evidence="7" id="KW-0378">Hydrolase</keyword>
<dbReference type="OrthoDB" id="9805070at2"/>
<dbReference type="SUPFAM" id="SSF51261">
    <property type="entry name" value="Duplicated hybrid motif"/>
    <property type="match status" value="1"/>
</dbReference>
<dbReference type="GO" id="GO:0004222">
    <property type="term" value="F:metalloendopeptidase activity"/>
    <property type="evidence" value="ECO:0007669"/>
    <property type="project" value="TreeGrafter"/>
</dbReference>
<organism evidence="7 8">
    <name type="scientific">Evansella caseinilytica</name>
    <dbReference type="NCBI Taxonomy" id="1503961"/>
    <lineage>
        <taxon>Bacteria</taxon>
        <taxon>Bacillati</taxon>
        <taxon>Bacillota</taxon>
        <taxon>Bacilli</taxon>
        <taxon>Bacillales</taxon>
        <taxon>Bacillaceae</taxon>
        <taxon>Evansella</taxon>
    </lineage>
</organism>
<protein>
    <submittedName>
        <fullName evidence="7">N-terminal domain of peptidoglycan hydrolase CwlO-containing protein</fullName>
    </submittedName>
</protein>
<evidence type="ECO:0000313" key="8">
    <source>
        <dbReference type="Proteomes" id="UP000198935"/>
    </source>
</evidence>
<dbReference type="PANTHER" id="PTHR21666:SF270">
    <property type="entry name" value="MUREIN HYDROLASE ACTIVATOR ENVC"/>
    <property type="match status" value="1"/>
</dbReference>
<evidence type="ECO:0000259" key="6">
    <source>
        <dbReference type="Pfam" id="PF24568"/>
    </source>
</evidence>
<evidence type="ECO:0000256" key="1">
    <source>
        <dbReference type="ARBA" id="ARBA00022729"/>
    </source>
</evidence>